<evidence type="ECO:0000313" key="6">
    <source>
        <dbReference type="Proteomes" id="UP001140076"/>
    </source>
</evidence>
<evidence type="ECO:0000256" key="2">
    <source>
        <dbReference type="ARBA" id="ARBA00023125"/>
    </source>
</evidence>
<dbReference type="RefSeq" id="WP_270074117.1">
    <property type="nucleotide sequence ID" value="NZ_JAJAQC010000042.1"/>
</dbReference>
<dbReference type="InterPro" id="IPR050090">
    <property type="entry name" value="Tyrosine_recombinase_XerCD"/>
</dbReference>
<dbReference type="GO" id="GO:0015074">
    <property type="term" value="P:DNA integration"/>
    <property type="evidence" value="ECO:0007669"/>
    <property type="project" value="InterPro"/>
</dbReference>
<feature type="domain" description="Tyr recombinase" evidence="4">
    <location>
        <begin position="1"/>
        <end position="96"/>
    </location>
</feature>
<evidence type="ECO:0000256" key="3">
    <source>
        <dbReference type="ARBA" id="ARBA00023172"/>
    </source>
</evidence>
<dbReference type="InterPro" id="IPR002104">
    <property type="entry name" value="Integrase_catalytic"/>
</dbReference>
<proteinExistence type="inferred from homology"/>
<dbReference type="GO" id="GO:0003677">
    <property type="term" value="F:DNA binding"/>
    <property type="evidence" value="ECO:0007669"/>
    <property type="project" value="UniProtKB-KW"/>
</dbReference>
<keyword evidence="6" id="KW-1185">Reference proteome</keyword>
<dbReference type="SUPFAM" id="SSF56349">
    <property type="entry name" value="DNA breaking-rejoining enzymes"/>
    <property type="match status" value="1"/>
</dbReference>
<comment type="similarity">
    <text evidence="1">Belongs to the 'phage' integrase family.</text>
</comment>
<sequence>MVENRPKDALVFTTKRGAPLRLRNWRNREFAAAAKAAGLDGTGLTPHKLRHTAASLAIAAGADVKVVQQMLGHASTTMTLDRYGHLFPDRLEEVAEAMDAARVKATRRADEAA</sequence>
<dbReference type="Gene3D" id="1.10.443.10">
    <property type="entry name" value="Intergrase catalytic core"/>
    <property type="match status" value="1"/>
</dbReference>
<dbReference type="PANTHER" id="PTHR30349">
    <property type="entry name" value="PHAGE INTEGRASE-RELATED"/>
    <property type="match status" value="1"/>
</dbReference>
<gene>
    <name evidence="5" type="ORF">LG943_21445</name>
</gene>
<evidence type="ECO:0000313" key="5">
    <source>
        <dbReference type="EMBL" id="MDA0566858.1"/>
    </source>
</evidence>
<dbReference type="Pfam" id="PF00589">
    <property type="entry name" value="Phage_integrase"/>
    <property type="match status" value="1"/>
</dbReference>
<dbReference type="EMBL" id="JAJAQC010000042">
    <property type="protein sequence ID" value="MDA0566858.1"/>
    <property type="molecule type" value="Genomic_DNA"/>
</dbReference>
<reference evidence="5" key="1">
    <citation type="submission" date="2021-10" db="EMBL/GenBank/DDBJ databases">
        <title>Streptomonospora sp. nov., isolated from mangrove soil.</title>
        <authorList>
            <person name="Chen X."/>
            <person name="Ge X."/>
            <person name="Liu W."/>
        </authorList>
    </citation>
    <scope>NUCLEOTIDE SEQUENCE</scope>
    <source>
        <strain evidence="5">S1-112</strain>
    </source>
</reference>
<dbReference type="GO" id="GO:0006310">
    <property type="term" value="P:DNA recombination"/>
    <property type="evidence" value="ECO:0007669"/>
    <property type="project" value="UniProtKB-KW"/>
</dbReference>
<organism evidence="5 6">
    <name type="scientific">Streptomonospora mangrovi</name>
    <dbReference type="NCBI Taxonomy" id="2883123"/>
    <lineage>
        <taxon>Bacteria</taxon>
        <taxon>Bacillati</taxon>
        <taxon>Actinomycetota</taxon>
        <taxon>Actinomycetes</taxon>
        <taxon>Streptosporangiales</taxon>
        <taxon>Nocardiopsidaceae</taxon>
        <taxon>Streptomonospora</taxon>
    </lineage>
</organism>
<evidence type="ECO:0000256" key="1">
    <source>
        <dbReference type="ARBA" id="ARBA00008857"/>
    </source>
</evidence>
<evidence type="ECO:0000259" key="4">
    <source>
        <dbReference type="PROSITE" id="PS51898"/>
    </source>
</evidence>
<accession>A0A9X3NP22</accession>
<dbReference type="AlphaFoldDB" id="A0A9X3NP22"/>
<keyword evidence="3" id="KW-0233">DNA recombination</keyword>
<dbReference type="InterPro" id="IPR013762">
    <property type="entry name" value="Integrase-like_cat_sf"/>
</dbReference>
<dbReference type="Proteomes" id="UP001140076">
    <property type="component" value="Unassembled WGS sequence"/>
</dbReference>
<keyword evidence="2" id="KW-0238">DNA-binding</keyword>
<dbReference type="PROSITE" id="PS51898">
    <property type="entry name" value="TYR_RECOMBINASE"/>
    <property type="match status" value="1"/>
</dbReference>
<name>A0A9X3NP22_9ACTN</name>
<dbReference type="PANTHER" id="PTHR30349:SF41">
    <property type="entry name" value="INTEGRASE_RECOMBINASE PROTEIN MJ0367-RELATED"/>
    <property type="match status" value="1"/>
</dbReference>
<protein>
    <submittedName>
        <fullName evidence="5">Tyrosine-type recombinase/integrase</fullName>
    </submittedName>
</protein>
<dbReference type="InterPro" id="IPR011010">
    <property type="entry name" value="DNA_brk_join_enz"/>
</dbReference>
<comment type="caution">
    <text evidence="5">The sequence shown here is derived from an EMBL/GenBank/DDBJ whole genome shotgun (WGS) entry which is preliminary data.</text>
</comment>